<proteinExistence type="predicted"/>
<dbReference type="AlphaFoldDB" id="A0A1M5QH22"/>
<dbReference type="EMBL" id="FQWF01000017">
    <property type="protein sequence ID" value="SHH13166.1"/>
    <property type="molecule type" value="Genomic_DNA"/>
</dbReference>
<dbReference type="RefSeq" id="WP_170857243.1">
    <property type="nucleotide sequence ID" value="NZ_FQWF01000017.1"/>
</dbReference>
<organism evidence="1 2">
    <name type="scientific">Flavobacterium micromati</name>
    <dbReference type="NCBI Taxonomy" id="229205"/>
    <lineage>
        <taxon>Bacteria</taxon>
        <taxon>Pseudomonadati</taxon>
        <taxon>Bacteroidota</taxon>
        <taxon>Flavobacteriia</taxon>
        <taxon>Flavobacteriales</taxon>
        <taxon>Flavobacteriaceae</taxon>
        <taxon>Flavobacterium</taxon>
    </lineage>
</organism>
<dbReference type="InterPro" id="IPR007367">
    <property type="entry name" value="DUF433"/>
</dbReference>
<dbReference type="InterPro" id="IPR036388">
    <property type="entry name" value="WH-like_DNA-bd_sf"/>
</dbReference>
<dbReference type="Proteomes" id="UP000184020">
    <property type="component" value="Unassembled WGS sequence"/>
</dbReference>
<sequence>MIDYKKYIALNPHVRFGKPTIIVTRITVFDVLNLLANGMSKKEIIDDFRELDQTHIKAYLSYAADREHKIQVAS</sequence>
<reference evidence="2" key="1">
    <citation type="submission" date="2016-11" db="EMBL/GenBank/DDBJ databases">
        <authorList>
            <person name="Varghese N."/>
            <person name="Submissions S."/>
        </authorList>
    </citation>
    <scope>NUCLEOTIDE SEQUENCE [LARGE SCALE GENOMIC DNA]</scope>
    <source>
        <strain evidence="2">DSM 17659</strain>
    </source>
</reference>
<dbReference type="STRING" id="229205.SAMN05444372_1175"/>
<dbReference type="PANTHER" id="PTHR34849">
    <property type="entry name" value="SSL5025 PROTEIN"/>
    <property type="match status" value="1"/>
</dbReference>
<keyword evidence="2" id="KW-1185">Reference proteome</keyword>
<name>A0A1M5QH22_9FLAO</name>
<dbReference type="PANTHER" id="PTHR34849:SF5">
    <property type="entry name" value="SSL2733 PROTEIN"/>
    <property type="match status" value="1"/>
</dbReference>
<dbReference type="SUPFAM" id="SSF46689">
    <property type="entry name" value="Homeodomain-like"/>
    <property type="match status" value="1"/>
</dbReference>
<dbReference type="InterPro" id="IPR009057">
    <property type="entry name" value="Homeodomain-like_sf"/>
</dbReference>
<dbReference type="Gene3D" id="1.10.10.10">
    <property type="entry name" value="Winged helix-like DNA-binding domain superfamily/Winged helix DNA-binding domain"/>
    <property type="match status" value="1"/>
</dbReference>
<accession>A0A1M5QH22</accession>
<evidence type="ECO:0000313" key="2">
    <source>
        <dbReference type="Proteomes" id="UP000184020"/>
    </source>
</evidence>
<dbReference type="Pfam" id="PF04255">
    <property type="entry name" value="DUF433"/>
    <property type="match status" value="1"/>
</dbReference>
<protein>
    <submittedName>
        <fullName evidence="1">Uncharacterized conserved protein, DUF433 family</fullName>
    </submittedName>
</protein>
<gene>
    <name evidence="1" type="ORF">SAMN05444372_1175</name>
</gene>
<evidence type="ECO:0000313" key="1">
    <source>
        <dbReference type="EMBL" id="SHH13166.1"/>
    </source>
</evidence>